<dbReference type="PANTHER" id="PTHR33908:SF3">
    <property type="entry name" value="UNDECAPRENYL PHOSPHATE-ALPHA-4-AMINO-4-DEOXY-L-ARABINOSE ARABINOSYL TRANSFERASE"/>
    <property type="match status" value="1"/>
</dbReference>
<feature type="transmembrane region" description="Helical" evidence="8">
    <location>
        <begin position="185"/>
        <end position="218"/>
    </location>
</feature>
<comment type="caution">
    <text evidence="9">The sequence shown here is derived from an EMBL/GenBank/DDBJ whole genome shotgun (WGS) entry which is preliminary data.</text>
</comment>
<dbReference type="AlphaFoldDB" id="A0A4R5QFR9"/>
<evidence type="ECO:0000256" key="7">
    <source>
        <dbReference type="ARBA" id="ARBA00023136"/>
    </source>
</evidence>
<dbReference type="Proteomes" id="UP000295096">
    <property type="component" value="Unassembled WGS sequence"/>
</dbReference>
<sequence>MHDQPRGGAVAFVASRPAWLTGQALAVLSAAATITLLGLALRLHHIGAASLWSDEAFSAWWIHKPLGYLWTDGLVIETTPPLYYTLLKLWAGLFGNSDTALRLFSAVAGTATIPVVFLLGLEIAGPVVGLAAAMLFAMAPMQIYFAQEARVYALLPLAFGLALLGLLRFLGSAGRRGAQADRGALALYAAGMVVLLYAHATSVFTAAALAVCGGLVLLRTPRKRAALRAFILAHLAIGLLALPLAIPILAQAGRHDLSWIKPPDLIGLLSLADHLVVDPVTPLRLFRLTSILALAALLLMAAALVPVLRPHRRLALLLVGVPGTFLVATIGVSYVSPFLIPRIIIWMGVPLALLAAMALVSPAPRWIRAGFALAYAACILVGMNGVYVRTLAEKEDWRGLMAELLPRLGPDDVVAIGPDTSLLAPLHYADGAFNDSVRQLFRWYPQPHPADLYTPDHIIPPVGMSTEALAQEARSGRPVWVLLRATDWAAQKDAALATSRPPAEVDRSHPALVLLRW</sequence>
<feature type="transmembrane region" description="Helical" evidence="8">
    <location>
        <begin position="230"/>
        <end position="250"/>
    </location>
</feature>
<dbReference type="GO" id="GO:0005886">
    <property type="term" value="C:plasma membrane"/>
    <property type="evidence" value="ECO:0007669"/>
    <property type="project" value="UniProtKB-SubCell"/>
</dbReference>
<feature type="transmembrane region" description="Helical" evidence="8">
    <location>
        <begin position="20"/>
        <end position="41"/>
    </location>
</feature>
<evidence type="ECO:0000256" key="5">
    <source>
        <dbReference type="ARBA" id="ARBA00022692"/>
    </source>
</evidence>
<dbReference type="GO" id="GO:0010041">
    <property type="term" value="P:response to iron(III) ion"/>
    <property type="evidence" value="ECO:0007669"/>
    <property type="project" value="TreeGrafter"/>
</dbReference>
<keyword evidence="2" id="KW-1003">Cell membrane</keyword>
<evidence type="ECO:0000256" key="8">
    <source>
        <dbReference type="SAM" id="Phobius"/>
    </source>
</evidence>
<feature type="transmembrane region" description="Helical" evidence="8">
    <location>
        <begin position="285"/>
        <end position="307"/>
    </location>
</feature>
<dbReference type="GO" id="GO:0009103">
    <property type="term" value="P:lipopolysaccharide biosynthetic process"/>
    <property type="evidence" value="ECO:0007669"/>
    <property type="project" value="UniProtKB-ARBA"/>
</dbReference>
<keyword evidence="10" id="KW-1185">Reference proteome</keyword>
<protein>
    <submittedName>
        <fullName evidence="9">Uncharacterized protein</fullName>
    </submittedName>
</protein>
<dbReference type="RefSeq" id="WP_133289913.1">
    <property type="nucleotide sequence ID" value="NZ_SMSJ01000023.1"/>
</dbReference>
<feature type="transmembrane region" description="Helical" evidence="8">
    <location>
        <begin position="367"/>
        <end position="388"/>
    </location>
</feature>
<comment type="subcellular location">
    <subcellularLocation>
        <location evidence="1">Cell membrane</location>
        <topology evidence="1">Multi-pass membrane protein</topology>
    </subcellularLocation>
</comment>
<name>A0A4R5QFR9_9PROT</name>
<keyword evidence="5 8" id="KW-0812">Transmembrane</keyword>
<feature type="transmembrane region" description="Helical" evidence="8">
    <location>
        <begin position="314"/>
        <end position="334"/>
    </location>
</feature>
<feature type="transmembrane region" description="Helical" evidence="8">
    <location>
        <begin position="152"/>
        <end position="173"/>
    </location>
</feature>
<evidence type="ECO:0000256" key="2">
    <source>
        <dbReference type="ARBA" id="ARBA00022475"/>
    </source>
</evidence>
<evidence type="ECO:0000256" key="1">
    <source>
        <dbReference type="ARBA" id="ARBA00004651"/>
    </source>
</evidence>
<accession>A0A4R5QFR9</accession>
<keyword evidence="4" id="KW-0808">Transferase</keyword>
<dbReference type="PANTHER" id="PTHR33908">
    <property type="entry name" value="MANNOSYLTRANSFERASE YKCB-RELATED"/>
    <property type="match status" value="1"/>
</dbReference>
<dbReference type="GO" id="GO:0016763">
    <property type="term" value="F:pentosyltransferase activity"/>
    <property type="evidence" value="ECO:0007669"/>
    <property type="project" value="TreeGrafter"/>
</dbReference>
<dbReference type="OrthoDB" id="559425at2"/>
<evidence type="ECO:0000256" key="6">
    <source>
        <dbReference type="ARBA" id="ARBA00022989"/>
    </source>
</evidence>
<keyword evidence="3" id="KW-0328">Glycosyltransferase</keyword>
<evidence type="ECO:0000313" key="10">
    <source>
        <dbReference type="Proteomes" id="UP000295096"/>
    </source>
</evidence>
<evidence type="ECO:0000256" key="4">
    <source>
        <dbReference type="ARBA" id="ARBA00022679"/>
    </source>
</evidence>
<keyword evidence="7 8" id="KW-0472">Membrane</keyword>
<gene>
    <name evidence="9" type="ORF">E2C06_17540</name>
</gene>
<proteinExistence type="predicted"/>
<feature type="transmembrane region" description="Helical" evidence="8">
    <location>
        <begin position="340"/>
        <end position="360"/>
    </location>
</feature>
<dbReference type="InterPro" id="IPR050297">
    <property type="entry name" value="LipidA_mod_glycosyltrf_83"/>
</dbReference>
<evidence type="ECO:0000313" key="9">
    <source>
        <dbReference type="EMBL" id="TDH61307.1"/>
    </source>
</evidence>
<evidence type="ECO:0000256" key="3">
    <source>
        <dbReference type="ARBA" id="ARBA00022676"/>
    </source>
</evidence>
<keyword evidence="6 8" id="KW-1133">Transmembrane helix</keyword>
<reference evidence="9 10" key="1">
    <citation type="journal article" date="2016" name="J. Microbiol.">
        <title>Dankookia rubra gen. nov., sp. nov., an alphaproteobacterium isolated from sediment of a shallow stream.</title>
        <authorList>
            <person name="Kim W.H."/>
            <person name="Kim D.H."/>
            <person name="Kang K."/>
            <person name="Ahn T.Y."/>
        </authorList>
    </citation>
    <scope>NUCLEOTIDE SEQUENCE [LARGE SCALE GENOMIC DNA]</scope>
    <source>
        <strain evidence="9 10">JCM30602</strain>
    </source>
</reference>
<organism evidence="9 10">
    <name type="scientific">Dankookia rubra</name>
    <dbReference type="NCBI Taxonomy" id="1442381"/>
    <lineage>
        <taxon>Bacteria</taxon>
        <taxon>Pseudomonadati</taxon>
        <taxon>Pseudomonadota</taxon>
        <taxon>Alphaproteobacteria</taxon>
        <taxon>Acetobacterales</taxon>
        <taxon>Roseomonadaceae</taxon>
        <taxon>Dankookia</taxon>
    </lineage>
</organism>
<dbReference type="EMBL" id="SMSJ01000023">
    <property type="protein sequence ID" value="TDH61307.1"/>
    <property type="molecule type" value="Genomic_DNA"/>
</dbReference>